<evidence type="ECO:0000313" key="4">
    <source>
        <dbReference type="EMBL" id="SOQ59731.1"/>
    </source>
</evidence>
<dbReference type="AlphaFoldDB" id="A0A2H1X327"/>
<dbReference type="EMBL" id="ODYU01013064">
    <property type="protein sequence ID" value="SOQ59731.1"/>
    <property type="molecule type" value="Genomic_DNA"/>
</dbReference>
<proteinExistence type="predicted"/>
<evidence type="ECO:0000256" key="2">
    <source>
        <dbReference type="SAM" id="Phobius"/>
    </source>
</evidence>
<name>A0A2H1X327_SPOFR</name>
<feature type="region of interest" description="Disordered" evidence="1">
    <location>
        <begin position="449"/>
        <end position="469"/>
    </location>
</feature>
<keyword evidence="2" id="KW-0472">Membrane</keyword>
<feature type="signal peptide" evidence="3">
    <location>
        <begin position="1"/>
        <end position="16"/>
    </location>
</feature>
<accession>A0A2H1X327</accession>
<organism evidence="4">
    <name type="scientific">Spodoptera frugiperda</name>
    <name type="common">Fall armyworm</name>
    <dbReference type="NCBI Taxonomy" id="7108"/>
    <lineage>
        <taxon>Eukaryota</taxon>
        <taxon>Metazoa</taxon>
        <taxon>Ecdysozoa</taxon>
        <taxon>Arthropoda</taxon>
        <taxon>Hexapoda</taxon>
        <taxon>Insecta</taxon>
        <taxon>Pterygota</taxon>
        <taxon>Neoptera</taxon>
        <taxon>Endopterygota</taxon>
        <taxon>Lepidoptera</taxon>
        <taxon>Glossata</taxon>
        <taxon>Ditrysia</taxon>
        <taxon>Noctuoidea</taxon>
        <taxon>Noctuidae</taxon>
        <taxon>Amphipyrinae</taxon>
        <taxon>Spodoptera</taxon>
    </lineage>
</organism>
<keyword evidence="2" id="KW-0812">Transmembrane</keyword>
<keyword evidence="2" id="KW-1133">Transmembrane helix</keyword>
<keyword evidence="3" id="KW-0732">Signal</keyword>
<feature type="compositionally biased region" description="Polar residues" evidence="1">
    <location>
        <begin position="453"/>
        <end position="469"/>
    </location>
</feature>
<protein>
    <submittedName>
        <fullName evidence="4">SFRICE_040191</fullName>
    </submittedName>
</protein>
<feature type="transmembrane region" description="Helical" evidence="2">
    <location>
        <begin position="99"/>
        <end position="122"/>
    </location>
</feature>
<sequence>MFVLLVVFVVASRTCAQDQSLSTVSPSNSPPMPFMDLFTGASNFYSEPIRKTYSDPPHYVSCPKSDTLSTFANILGSVGKIMFSAALIAFLKVIVGKLLLLPVVFLLFVKIGFKAFLLWPMISKMMKYFKKKKKKGYKSRIITDCSQRMACIIQRSASSTWANYIGATATFFLIDDLEEDSSLAKSMLSILSDDKIAQCMSLDCIRLIYAYPGDNVMLVPLFEMRAVDPYLANSQPQYQPHFQANVQQHGFNNIINHKRTSQIPTAETRSNQNLTFGEFMGALNEESRQSQLSMQELKGLRPTAPAGREDSPAYPTLPRPVGYRPEYAPPPNYHEGATLVPHIPPSSAQPKTSLLNLSGLSPASSNGSGNLSGLLNMVFSLFGGSSGWNMSGLQGGIVEGIIKPLMKAKGGIKALISKMSIPMISLLLINLEVLVTIWWLWEECPSPLPEPTPNYSKASSHSYNYNSYR</sequence>
<feature type="region of interest" description="Disordered" evidence="1">
    <location>
        <begin position="300"/>
        <end position="320"/>
    </location>
</feature>
<evidence type="ECO:0000256" key="3">
    <source>
        <dbReference type="SAM" id="SignalP"/>
    </source>
</evidence>
<gene>
    <name evidence="4" type="ORF">SFRICE_040191</name>
</gene>
<evidence type="ECO:0000256" key="1">
    <source>
        <dbReference type="SAM" id="MobiDB-lite"/>
    </source>
</evidence>
<feature type="chain" id="PRO_5013648526" evidence="3">
    <location>
        <begin position="17"/>
        <end position="469"/>
    </location>
</feature>
<reference evidence="4" key="1">
    <citation type="submission" date="2016-07" db="EMBL/GenBank/DDBJ databases">
        <authorList>
            <person name="Bretaudeau A."/>
        </authorList>
    </citation>
    <scope>NUCLEOTIDE SEQUENCE</scope>
    <source>
        <strain evidence="4">Rice</strain>
        <tissue evidence="4">Whole body</tissue>
    </source>
</reference>